<evidence type="ECO:0000313" key="4">
    <source>
        <dbReference type="Proteomes" id="UP000708208"/>
    </source>
</evidence>
<reference evidence="3" key="1">
    <citation type="submission" date="2021-06" db="EMBL/GenBank/DDBJ databases">
        <authorList>
            <person name="Hodson N. C."/>
            <person name="Mongue J. A."/>
            <person name="Jaron S. K."/>
        </authorList>
    </citation>
    <scope>NUCLEOTIDE SEQUENCE</scope>
</reference>
<accession>A0A8J2LP91</accession>
<evidence type="ECO:0000256" key="2">
    <source>
        <dbReference type="SAM" id="SignalP"/>
    </source>
</evidence>
<name>A0A8J2LP91_9HEXA</name>
<feature type="signal peptide" evidence="2">
    <location>
        <begin position="1"/>
        <end position="25"/>
    </location>
</feature>
<feature type="region of interest" description="Disordered" evidence="1">
    <location>
        <begin position="23"/>
        <end position="71"/>
    </location>
</feature>
<dbReference type="AlphaFoldDB" id="A0A8J2LP91"/>
<sequence length="197" mass="20462">MKGSIAIGILSMVVWAGAMPKRNAAKPIGENDPPPNITKAPLAPPPSSSPKALTSGVPNSSPTPKLPRMDETFIGSPEAVDVFNELVKALKQFREMFYSTLNIDFPALEGSRAMSNSKPAASVGATGTGQYSGASVIQSILSTFNFLNPGANSGSTGKQATPKGKAPTQTTFAKAAKTLFNGFSEEGLIGHTFSQFG</sequence>
<protein>
    <submittedName>
        <fullName evidence="3">Uncharacterized protein</fullName>
    </submittedName>
</protein>
<dbReference type="Proteomes" id="UP000708208">
    <property type="component" value="Unassembled WGS sequence"/>
</dbReference>
<comment type="caution">
    <text evidence="3">The sequence shown here is derived from an EMBL/GenBank/DDBJ whole genome shotgun (WGS) entry which is preliminary data.</text>
</comment>
<keyword evidence="2" id="KW-0732">Signal</keyword>
<evidence type="ECO:0000256" key="1">
    <source>
        <dbReference type="SAM" id="MobiDB-lite"/>
    </source>
</evidence>
<keyword evidence="4" id="KW-1185">Reference proteome</keyword>
<proteinExistence type="predicted"/>
<gene>
    <name evidence="3" type="ORF">AFUS01_LOCUS44985</name>
</gene>
<feature type="chain" id="PRO_5035279783" evidence="2">
    <location>
        <begin position="26"/>
        <end position="197"/>
    </location>
</feature>
<organism evidence="3 4">
    <name type="scientific">Allacma fusca</name>
    <dbReference type="NCBI Taxonomy" id="39272"/>
    <lineage>
        <taxon>Eukaryota</taxon>
        <taxon>Metazoa</taxon>
        <taxon>Ecdysozoa</taxon>
        <taxon>Arthropoda</taxon>
        <taxon>Hexapoda</taxon>
        <taxon>Collembola</taxon>
        <taxon>Symphypleona</taxon>
        <taxon>Sminthuridae</taxon>
        <taxon>Allacma</taxon>
    </lineage>
</organism>
<dbReference type="EMBL" id="CAJVCH010570705">
    <property type="protein sequence ID" value="CAG7835643.1"/>
    <property type="molecule type" value="Genomic_DNA"/>
</dbReference>
<evidence type="ECO:0000313" key="3">
    <source>
        <dbReference type="EMBL" id="CAG7835643.1"/>
    </source>
</evidence>
<feature type="compositionally biased region" description="Pro residues" evidence="1">
    <location>
        <begin position="32"/>
        <end position="48"/>
    </location>
</feature>